<comment type="caution">
    <text evidence="1">The sequence shown here is derived from an EMBL/GenBank/DDBJ whole genome shotgun (WGS) entry which is preliminary data.</text>
</comment>
<organism evidence="1">
    <name type="scientific">marine sediment metagenome</name>
    <dbReference type="NCBI Taxonomy" id="412755"/>
    <lineage>
        <taxon>unclassified sequences</taxon>
        <taxon>metagenomes</taxon>
        <taxon>ecological metagenomes</taxon>
    </lineage>
</organism>
<sequence length="63" mass="7100">DWTITLWAKSLVESPPATLDSQLIGDVSDNDNQFYILNGSKVKFITNQSISAEWTGDTDFYNK</sequence>
<evidence type="ECO:0000313" key="1">
    <source>
        <dbReference type="EMBL" id="GAH99525.1"/>
    </source>
</evidence>
<name>X1L0W7_9ZZZZ</name>
<feature type="non-terminal residue" evidence="1">
    <location>
        <position position="63"/>
    </location>
</feature>
<protein>
    <submittedName>
        <fullName evidence="1">Uncharacterized protein</fullName>
    </submittedName>
</protein>
<dbReference type="AlphaFoldDB" id="X1L0W7"/>
<proteinExistence type="predicted"/>
<accession>X1L0W7</accession>
<feature type="non-terminal residue" evidence="1">
    <location>
        <position position="1"/>
    </location>
</feature>
<reference evidence="1" key="1">
    <citation type="journal article" date="2014" name="Front. Microbiol.">
        <title>High frequency of phylogenetically diverse reductive dehalogenase-homologous genes in deep subseafloor sedimentary metagenomes.</title>
        <authorList>
            <person name="Kawai M."/>
            <person name="Futagami T."/>
            <person name="Toyoda A."/>
            <person name="Takaki Y."/>
            <person name="Nishi S."/>
            <person name="Hori S."/>
            <person name="Arai W."/>
            <person name="Tsubouchi T."/>
            <person name="Morono Y."/>
            <person name="Uchiyama I."/>
            <person name="Ito T."/>
            <person name="Fujiyama A."/>
            <person name="Inagaki F."/>
            <person name="Takami H."/>
        </authorList>
    </citation>
    <scope>NUCLEOTIDE SEQUENCE</scope>
    <source>
        <strain evidence="1">Expedition CK06-06</strain>
    </source>
</reference>
<dbReference type="EMBL" id="BARU01048834">
    <property type="protein sequence ID" value="GAH99525.1"/>
    <property type="molecule type" value="Genomic_DNA"/>
</dbReference>
<gene>
    <name evidence="1" type="ORF">S03H2_72329</name>
</gene>